<accession>A0A0A7HEP1</accession>
<name>A0A0A7HEP1_9CAUD</name>
<organism evidence="1 2">
    <name type="scientific">Escherichia phage vb_EcoM-VR5</name>
    <dbReference type="NCBI Taxonomy" id="1567026"/>
    <lineage>
        <taxon>Viruses</taxon>
        <taxon>Duplodnaviria</taxon>
        <taxon>Heunggongvirae</taxon>
        <taxon>Uroviricota</taxon>
        <taxon>Caudoviricetes</taxon>
        <taxon>Pantevenvirales</taxon>
        <taxon>Straboviridae</taxon>
        <taxon>Tevenvirinae</taxon>
        <taxon>Dhakavirus</taxon>
        <taxon>Dhakavirus vr5</taxon>
    </lineage>
</organism>
<evidence type="ECO:0000313" key="1">
    <source>
        <dbReference type="EMBL" id="AIZ01925.1"/>
    </source>
</evidence>
<dbReference type="EMBL" id="KP007359">
    <property type="protein sequence ID" value="AIZ01925.1"/>
    <property type="molecule type" value="Genomic_DNA"/>
</dbReference>
<evidence type="ECO:0000313" key="2">
    <source>
        <dbReference type="Proteomes" id="UP000030715"/>
    </source>
</evidence>
<sequence length="96" mass="11055">MILYATIGDKANNGYKSDQDAAKQLIDDYGILTCFEVERLEIGRSHSNVKLVKEDRKFNTVNFNFFIETETGPEDYDIFKNPLGLDIIKHQYASIF</sequence>
<dbReference type="RefSeq" id="YP_009205832.1">
    <property type="nucleotide sequence ID" value="NC_028881.1"/>
</dbReference>
<protein>
    <submittedName>
        <fullName evidence="1">Uncharacterized protein</fullName>
    </submittedName>
</protein>
<keyword evidence="2" id="KW-1185">Reference proteome</keyword>
<gene>
    <name evidence="1" type="ORF">VR5_138</name>
</gene>
<dbReference type="KEGG" id="vg:26632445"/>
<dbReference type="Proteomes" id="UP000030715">
    <property type="component" value="Segment"/>
</dbReference>
<dbReference type="OrthoDB" id="17493at10239"/>
<proteinExistence type="predicted"/>
<dbReference type="GeneID" id="26632445"/>
<reference evidence="1 2" key="1">
    <citation type="submission" date="2014-10" db="EMBL/GenBank/DDBJ databases">
        <title>VR bacteriophages - a small but diverse group of low-temperature viruses.</title>
        <authorList>
            <person name="Kaliniene L."/>
            <person name="Meskys R."/>
            <person name="Simoliunas E."/>
            <person name="Zajanckauskaite A."/>
            <person name="Truncaite L."/>
        </authorList>
    </citation>
    <scope>NUCLEOTIDE SEQUENCE [LARGE SCALE GENOMIC DNA]</scope>
</reference>